<evidence type="ECO:0000313" key="5">
    <source>
        <dbReference type="Proteomes" id="UP000008810"/>
    </source>
</evidence>
<reference evidence="3" key="2">
    <citation type="submission" date="2017-06" db="EMBL/GenBank/DDBJ databases">
        <title>WGS assembly of Brachypodium distachyon.</title>
        <authorList>
            <consortium name="The International Brachypodium Initiative"/>
            <person name="Lucas S."/>
            <person name="Harmon-Smith M."/>
            <person name="Lail K."/>
            <person name="Tice H."/>
            <person name="Grimwood J."/>
            <person name="Bruce D."/>
            <person name="Barry K."/>
            <person name="Shu S."/>
            <person name="Lindquist E."/>
            <person name="Wang M."/>
            <person name="Pitluck S."/>
            <person name="Vogel J.P."/>
            <person name="Garvin D.F."/>
            <person name="Mockler T.C."/>
            <person name="Schmutz J."/>
            <person name="Rokhsar D."/>
            <person name="Bevan M.W."/>
        </authorList>
    </citation>
    <scope>NUCLEOTIDE SEQUENCE</scope>
    <source>
        <strain evidence="3">Bd21</strain>
    </source>
</reference>
<dbReference type="FunCoup" id="A0A0Q3NQS7">
    <property type="interactions" value="1"/>
</dbReference>
<organism evidence="3">
    <name type="scientific">Brachypodium distachyon</name>
    <name type="common">Purple false brome</name>
    <name type="synonym">Trachynia distachya</name>
    <dbReference type="NCBI Taxonomy" id="15368"/>
    <lineage>
        <taxon>Eukaryota</taxon>
        <taxon>Viridiplantae</taxon>
        <taxon>Streptophyta</taxon>
        <taxon>Embryophyta</taxon>
        <taxon>Tracheophyta</taxon>
        <taxon>Spermatophyta</taxon>
        <taxon>Magnoliopsida</taxon>
        <taxon>Liliopsida</taxon>
        <taxon>Poales</taxon>
        <taxon>Poaceae</taxon>
        <taxon>BOP clade</taxon>
        <taxon>Pooideae</taxon>
        <taxon>Stipodae</taxon>
        <taxon>Brachypodieae</taxon>
        <taxon>Brachypodium</taxon>
    </lineage>
</organism>
<feature type="non-terminal residue" evidence="3">
    <location>
        <position position="1"/>
    </location>
</feature>
<reference evidence="3 4" key="1">
    <citation type="journal article" date="2010" name="Nature">
        <title>Genome sequencing and analysis of the model grass Brachypodium distachyon.</title>
        <authorList>
            <consortium name="International Brachypodium Initiative"/>
        </authorList>
    </citation>
    <scope>NUCLEOTIDE SEQUENCE [LARGE SCALE GENOMIC DNA]</scope>
    <source>
        <strain evidence="3 4">Bd21</strain>
    </source>
</reference>
<evidence type="ECO:0000313" key="4">
    <source>
        <dbReference type="EnsemblPlants" id="KQK19870"/>
    </source>
</evidence>
<gene>
    <name evidence="3" type="ORF">BRADI_1g50966v3</name>
</gene>
<keyword evidence="5" id="KW-1185">Reference proteome</keyword>
<evidence type="ECO:0000256" key="1">
    <source>
        <dbReference type="SAM" id="MobiDB-lite"/>
    </source>
</evidence>
<proteinExistence type="predicted"/>
<reference evidence="4" key="3">
    <citation type="submission" date="2018-08" db="UniProtKB">
        <authorList>
            <consortium name="EnsemblPlants"/>
        </authorList>
    </citation>
    <scope>IDENTIFICATION</scope>
    <source>
        <strain evidence="4">cv. Bd21</strain>
    </source>
</reference>
<dbReference type="Pfam" id="PF03478">
    <property type="entry name" value="Beta-prop_KIB1-4"/>
    <property type="match status" value="1"/>
</dbReference>
<feature type="region of interest" description="Disordered" evidence="1">
    <location>
        <begin position="97"/>
        <end position="116"/>
    </location>
</feature>
<dbReference type="InterPro" id="IPR005174">
    <property type="entry name" value="KIB1-4_b-propeller"/>
</dbReference>
<protein>
    <recommendedName>
        <fullName evidence="2">KIB1-4 beta-propeller domain-containing protein</fullName>
    </recommendedName>
</protein>
<dbReference type="InParanoid" id="A0A0Q3NQS7"/>
<accession>A0A0Q3NQS7</accession>
<evidence type="ECO:0000259" key="2">
    <source>
        <dbReference type="Pfam" id="PF03478"/>
    </source>
</evidence>
<sequence length="409" mass="44478">LITRSHDVRRLLGLVLARLASHGDRARLPAVCRAWRYGAQQRPLLPTPLLGLALPDGAFLSLPDGATHRLFPPADFSVRLSTGGKLFLHHGDGSCSLTQSPSSSSSPPAASASDDPLADNDWHRDLLAPLADCSAYKVLLKLVLLSGHLAAVLMKWDRVVVFITRGPPPGALSTMEWAAPQGMSIDDIAIFKEDIYVLTADEELLLLLVPGDEPAQITTVHRVLRRVPRDGPPRLRQAWQWHCYNYATADTCVHRKYLVASGEQLMMVKRELDVPPWGSGIEMRTRRFEVFEAADLLSDGGGGECGRWRQVDTLTGRAIFVSQGCSVSLPGSDQCGGGVGIGQDCIYFVTDDEALSFREDPLFDSGVYDVRNRIVRPLPLPETVVAPAACDDPLVTDLAFPGNLSQVGC</sequence>
<dbReference type="EMBL" id="CM000880">
    <property type="protein sequence ID" value="KQK19870.1"/>
    <property type="molecule type" value="Genomic_DNA"/>
</dbReference>
<dbReference type="EnsemblPlants" id="KQK19870">
    <property type="protein sequence ID" value="KQK19870"/>
    <property type="gene ID" value="BRADI_1g50966v3"/>
</dbReference>
<dbReference type="PANTHER" id="PTHR33110:SF78">
    <property type="entry name" value="OS06G0148900 PROTEIN"/>
    <property type="match status" value="1"/>
</dbReference>
<dbReference type="PANTHER" id="PTHR33110">
    <property type="entry name" value="F-BOX/KELCH-REPEAT PROTEIN-RELATED"/>
    <property type="match status" value="1"/>
</dbReference>
<dbReference type="AlphaFoldDB" id="A0A0Q3NQS7"/>
<feature type="compositionally biased region" description="Low complexity" evidence="1">
    <location>
        <begin position="100"/>
        <end position="115"/>
    </location>
</feature>
<evidence type="ECO:0000313" key="3">
    <source>
        <dbReference type="EMBL" id="KQK19870.1"/>
    </source>
</evidence>
<feature type="domain" description="KIB1-4 beta-propeller" evidence="2">
    <location>
        <begin position="59"/>
        <end position="369"/>
    </location>
</feature>
<dbReference type="Proteomes" id="UP000008810">
    <property type="component" value="Chromosome 1"/>
</dbReference>
<dbReference type="OrthoDB" id="589984at2759"/>
<name>A0A0Q3NQS7_BRADI</name>
<dbReference type="Gramene" id="KQK19870">
    <property type="protein sequence ID" value="KQK19870"/>
    <property type="gene ID" value="BRADI_1g50966v3"/>
</dbReference>